<keyword evidence="2" id="KW-0732">Signal</keyword>
<evidence type="ECO:0000256" key="1">
    <source>
        <dbReference type="SAM" id="MobiDB-lite"/>
    </source>
</evidence>
<organism evidence="3 4">
    <name type="scientific">Cylicocyclus nassatus</name>
    <name type="common">Nematode worm</name>
    <dbReference type="NCBI Taxonomy" id="53992"/>
    <lineage>
        <taxon>Eukaryota</taxon>
        <taxon>Metazoa</taxon>
        <taxon>Ecdysozoa</taxon>
        <taxon>Nematoda</taxon>
        <taxon>Chromadorea</taxon>
        <taxon>Rhabditida</taxon>
        <taxon>Rhabditina</taxon>
        <taxon>Rhabditomorpha</taxon>
        <taxon>Strongyloidea</taxon>
        <taxon>Strongylidae</taxon>
        <taxon>Cylicocyclus</taxon>
    </lineage>
</organism>
<evidence type="ECO:0000313" key="3">
    <source>
        <dbReference type="EMBL" id="CAJ0597482.1"/>
    </source>
</evidence>
<feature type="compositionally biased region" description="Basic and acidic residues" evidence="1">
    <location>
        <begin position="32"/>
        <end position="53"/>
    </location>
</feature>
<feature type="signal peptide" evidence="2">
    <location>
        <begin position="1"/>
        <end position="17"/>
    </location>
</feature>
<feature type="chain" id="PRO_5041274476" evidence="2">
    <location>
        <begin position="18"/>
        <end position="102"/>
    </location>
</feature>
<sequence length="102" mass="12196">MWPIAFLLLLLCFNADARPKESVRHRITLRTRSPDGRTQSPDRRPMLEFDRSSTQEKQGFFTCMKQCWERSKGITNIFKCMKDRCCTRKRNVEESFSHTKYD</sequence>
<dbReference type="AlphaFoldDB" id="A0AA36GSG2"/>
<keyword evidence="4" id="KW-1185">Reference proteome</keyword>
<feature type="region of interest" description="Disordered" evidence="1">
    <location>
        <begin position="26"/>
        <end position="53"/>
    </location>
</feature>
<comment type="caution">
    <text evidence="3">The sequence shown here is derived from an EMBL/GenBank/DDBJ whole genome shotgun (WGS) entry which is preliminary data.</text>
</comment>
<accession>A0AA36GSG2</accession>
<proteinExistence type="predicted"/>
<reference evidence="3" key="1">
    <citation type="submission" date="2023-07" db="EMBL/GenBank/DDBJ databases">
        <authorList>
            <consortium name="CYATHOMIX"/>
        </authorList>
    </citation>
    <scope>NUCLEOTIDE SEQUENCE</scope>
    <source>
        <strain evidence="3">N/A</strain>
    </source>
</reference>
<evidence type="ECO:0000313" key="4">
    <source>
        <dbReference type="Proteomes" id="UP001176961"/>
    </source>
</evidence>
<name>A0AA36GSG2_CYLNA</name>
<evidence type="ECO:0000256" key="2">
    <source>
        <dbReference type="SAM" id="SignalP"/>
    </source>
</evidence>
<gene>
    <name evidence="3" type="ORF">CYNAS_LOCUS9465</name>
</gene>
<protein>
    <submittedName>
        <fullName evidence="3">Uncharacterized protein</fullName>
    </submittedName>
</protein>
<dbReference type="Proteomes" id="UP001176961">
    <property type="component" value="Unassembled WGS sequence"/>
</dbReference>
<dbReference type="EMBL" id="CATQJL010000223">
    <property type="protein sequence ID" value="CAJ0597482.1"/>
    <property type="molecule type" value="Genomic_DNA"/>
</dbReference>